<dbReference type="InterPro" id="IPR005794">
    <property type="entry name" value="Fmt"/>
</dbReference>
<dbReference type="InterPro" id="IPR036477">
    <property type="entry name" value="Formyl_transf_N_sf"/>
</dbReference>
<comment type="caution">
    <text evidence="8">The sequence shown here is derived from an EMBL/GenBank/DDBJ whole genome shotgun (WGS) entry which is preliminary data.</text>
</comment>
<dbReference type="InterPro" id="IPR002376">
    <property type="entry name" value="Formyl_transf_N"/>
</dbReference>
<dbReference type="SUPFAM" id="SSF53328">
    <property type="entry name" value="Formyltransferase"/>
    <property type="match status" value="1"/>
</dbReference>
<evidence type="ECO:0000256" key="2">
    <source>
        <dbReference type="ARBA" id="ARBA00012261"/>
    </source>
</evidence>
<reference evidence="8 9" key="1">
    <citation type="submission" date="2018-01" db="EMBL/GenBank/DDBJ databases">
        <title>Twenty Corynebacterium bovis Genomes.</title>
        <authorList>
            <person name="Gulvik C.A."/>
        </authorList>
    </citation>
    <scope>NUCLEOTIDE SEQUENCE [LARGE SCALE GENOMIC DNA]</scope>
    <source>
        <strain evidence="8 9">F6900</strain>
    </source>
</reference>
<dbReference type="NCBIfam" id="TIGR00460">
    <property type="entry name" value="fmt"/>
    <property type="match status" value="1"/>
</dbReference>
<dbReference type="EC" id="2.1.2.9" evidence="2 5"/>
<dbReference type="Gene3D" id="3.40.50.12230">
    <property type="match status" value="1"/>
</dbReference>
<feature type="domain" description="Formyl transferase N-terminal" evidence="6">
    <location>
        <begin position="1"/>
        <end position="183"/>
    </location>
</feature>
<dbReference type="Proteomes" id="UP000276526">
    <property type="component" value="Unassembled WGS sequence"/>
</dbReference>
<dbReference type="HAMAP" id="MF_00182">
    <property type="entry name" value="Formyl_trans"/>
    <property type="match status" value="1"/>
</dbReference>
<organism evidence="8 9">
    <name type="scientific">Corynebacterium bovis</name>
    <dbReference type="NCBI Taxonomy" id="36808"/>
    <lineage>
        <taxon>Bacteria</taxon>
        <taxon>Bacillati</taxon>
        <taxon>Actinomycetota</taxon>
        <taxon>Actinomycetes</taxon>
        <taxon>Mycobacteriales</taxon>
        <taxon>Corynebacteriaceae</taxon>
        <taxon>Corynebacterium</taxon>
    </lineage>
</organism>
<evidence type="ECO:0000256" key="5">
    <source>
        <dbReference type="HAMAP-Rule" id="MF_00182"/>
    </source>
</evidence>
<protein>
    <recommendedName>
        <fullName evidence="2 5">Methionyl-tRNA formyltransferase</fullName>
        <ecNumber evidence="2 5">2.1.2.9</ecNumber>
    </recommendedName>
</protein>
<dbReference type="SUPFAM" id="SSF50486">
    <property type="entry name" value="FMT C-terminal domain-like"/>
    <property type="match status" value="1"/>
</dbReference>
<evidence type="ECO:0000256" key="3">
    <source>
        <dbReference type="ARBA" id="ARBA00022679"/>
    </source>
</evidence>
<feature type="binding site" evidence="5">
    <location>
        <begin position="113"/>
        <end position="116"/>
    </location>
    <ligand>
        <name>(6S)-5,6,7,8-tetrahydrofolate</name>
        <dbReference type="ChEBI" id="CHEBI:57453"/>
    </ligand>
</feature>
<dbReference type="GO" id="GO:0005829">
    <property type="term" value="C:cytosol"/>
    <property type="evidence" value="ECO:0007669"/>
    <property type="project" value="TreeGrafter"/>
</dbReference>
<dbReference type="PANTHER" id="PTHR11138">
    <property type="entry name" value="METHIONYL-TRNA FORMYLTRANSFERASE"/>
    <property type="match status" value="1"/>
</dbReference>
<dbReference type="PANTHER" id="PTHR11138:SF5">
    <property type="entry name" value="METHIONYL-TRNA FORMYLTRANSFERASE, MITOCHONDRIAL"/>
    <property type="match status" value="1"/>
</dbReference>
<dbReference type="Pfam" id="PF02911">
    <property type="entry name" value="Formyl_trans_C"/>
    <property type="match status" value="1"/>
</dbReference>
<comment type="function">
    <text evidence="5">Attaches a formyl group to the free amino group of methionyl-tRNA(fMet). The formyl group appears to play a dual role in the initiator identity of N-formylmethionyl-tRNA by promoting its recognition by IF2 and preventing the misappropriation of this tRNA by the elongation apparatus.</text>
</comment>
<dbReference type="EMBL" id="PQNK01000011">
    <property type="protein sequence ID" value="RRO86265.1"/>
    <property type="molecule type" value="Genomic_DNA"/>
</dbReference>
<proteinExistence type="inferred from homology"/>
<sequence>MRIIFAGTPEPAAVVLRRLVEGGEHEVVAVLTQPDAPRGRGRTVHPSAVAAVAAEYDLPVHKFPRLRDDAPPEVLRALAADGAEAVAVVAYGTLIPADLLDVVPHGWVNLHFSLLPRWRGAAPVQAAIAAGDAVTGATTFRIEEGLDTGPVLGTVTAPVTREDTADDLLTRLTYAGRDLMVDTLTGLAEGTVVPRPQPDEGVTHAGKIRTADARIDWSRPAEVIQRTVRAHTPAPGAWTMLDGQRHKIGGVAVADPGAVGGTADATEVTAPAPGEIRVVDGRVLVGTGEGVLEVLEIQAPGKRMTDAPAWARGARALSGTSGSPARFETED</sequence>
<name>A0A426PYA5_9CORY</name>
<dbReference type="InterPro" id="IPR005793">
    <property type="entry name" value="Formyl_trans_C"/>
</dbReference>
<accession>A0A426PYA5</accession>
<feature type="domain" description="Formyl transferase C-terminal" evidence="7">
    <location>
        <begin position="207"/>
        <end position="314"/>
    </location>
</feature>
<dbReference type="RefSeq" id="WP_125172822.1">
    <property type="nucleotide sequence ID" value="NZ_JAPJOD010000007.1"/>
</dbReference>
<dbReference type="InterPro" id="IPR011034">
    <property type="entry name" value="Formyl_transferase-like_C_sf"/>
</dbReference>
<evidence type="ECO:0000256" key="4">
    <source>
        <dbReference type="ARBA" id="ARBA00022917"/>
    </source>
</evidence>
<dbReference type="InterPro" id="IPR041711">
    <property type="entry name" value="Met-tRNA-FMT_N"/>
</dbReference>
<gene>
    <name evidence="5" type="primary">fmt</name>
    <name evidence="8" type="ORF">CXF48_07560</name>
</gene>
<dbReference type="CDD" id="cd08704">
    <property type="entry name" value="Met_tRNA_FMT_C"/>
    <property type="match status" value="1"/>
</dbReference>
<evidence type="ECO:0000313" key="9">
    <source>
        <dbReference type="Proteomes" id="UP000276526"/>
    </source>
</evidence>
<evidence type="ECO:0000259" key="6">
    <source>
        <dbReference type="Pfam" id="PF00551"/>
    </source>
</evidence>
<evidence type="ECO:0000256" key="1">
    <source>
        <dbReference type="ARBA" id="ARBA00010699"/>
    </source>
</evidence>
<dbReference type="InterPro" id="IPR044135">
    <property type="entry name" value="Met-tRNA-FMT_C"/>
</dbReference>
<evidence type="ECO:0000313" key="8">
    <source>
        <dbReference type="EMBL" id="RRO86265.1"/>
    </source>
</evidence>
<keyword evidence="3 5" id="KW-0808">Transferase</keyword>
<comment type="similarity">
    <text evidence="1 5">Belongs to the Fmt family.</text>
</comment>
<dbReference type="GO" id="GO:0004479">
    <property type="term" value="F:methionyl-tRNA formyltransferase activity"/>
    <property type="evidence" value="ECO:0007669"/>
    <property type="project" value="UniProtKB-UniRule"/>
</dbReference>
<dbReference type="Pfam" id="PF00551">
    <property type="entry name" value="Formyl_trans_N"/>
    <property type="match status" value="1"/>
</dbReference>
<keyword evidence="4 5" id="KW-0648">Protein biosynthesis</keyword>
<dbReference type="AlphaFoldDB" id="A0A426PYA5"/>
<dbReference type="CDD" id="cd08646">
    <property type="entry name" value="FMT_core_Met-tRNA-FMT_N"/>
    <property type="match status" value="1"/>
</dbReference>
<evidence type="ECO:0000259" key="7">
    <source>
        <dbReference type="Pfam" id="PF02911"/>
    </source>
</evidence>
<comment type="catalytic activity">
    <reaction evidence="5">
        <text>L-methionyl-tRNA(fMet) + (6R)-10-formyltetrahydrofolate = N-formyl-L-methionyl-tRNA(fMet) + (6S)-5,6,7,8-tetrahydrofolate + H(+)</text>
        <dbReference type="Rhea" id="RHEA:24380"/>
        <dbReference type="Rhea" id="RHEA-COMP:9952"/>
        <dbReference type="Rhea" id="RHEA-COMP:9953"/>
        <dbReference type="ChEBI" id="CHEBI:15378"/>
        <dbReference type="ChEBI" id="CHEBI:57453"/>
        <dbReference type="ChEBI" id="CHEBI:78530"/>
        <dbReference type="ChEBI" id="CHEBI:78844"/>
        <dbReference type="ChEBI" id="CHEBI:195366"/>
        <dbReference type="EC" id="2.1.2.9"/>
    </reaction>
</comment>